<evidence type="ECO:0000313" key="1">
    <source>
        <dbReference type="EMBL" id="KAH3823524.1"/>
    </source>
</evidence>
<organism evidence="1 2">
    <name type="scientific">Dreissena polymorpha</name>
    <name type="common">Zebra mussel</name>
    <name type="synonym">Mytilus polymorpha</name>
    <dbReference type="NCBI Taxonomy" id="45954"/>
    <lineage>
        <taxon>Eukaryota</taxon>
        <taxon>Metazoa</taxon>
        <taxon>Spiralia</taxon>
        <taxon>Lophotrochozoa</taxon>
        <taxon>Mollusca</taxon>
        <taxon>Bivalvia</taxon>
        <taxon>Autobranchia</taxon>
        <taxon>Heteroconchia</taxon>
        <taxon>Euheterodonta</taxon>
        <taxon>Imparidentia</taxon>
        <taxon>Neoheterodontei</taxon>
        <taxon>Myida</taxon>
        <taxon>Dreissenoidea</taxon>
        <taxon>Dreissenidae</taxon>
        <taxon>Dreissena</taxon>
    </lineage>
</organism>
<reference evidence="1" key="1">
    <citation type="journal article" date="2019" name="bioRxiv">
        <title>The Genome of the Zebra Mussel, Dreissena polymorpha: A Resource for Invasive Species Research.</title>
        <authorList>
            <person name="McCartney M.A."/>
            <person name="Auch B."/>
            <person name="Kono T."/>
            <person name="Mallez S."/>
            <person name="Zhang Y."/>
            <person name="Obille A."/>
            <person name="Becker A."/>
            <person name="Abrahante J.E."/>
            <person name="Garbe J."/>
            <person name="Badalamenti J.P."/>
            <person name="Herman A."/>
            <person name="Mangelson H."/>
            <person name="Liachko I."/>
            <person name="Sullivan S."/>
            <person name="Sone E.D."/>
            <person name="Koren S."/>
            <person name="Silverstein K.A.T."/>
            <person name="Beckman K.B."/>
            <person name="Gohl D.M."/>
        </authorList>
    </citation>
    <scope>NUCLEOTIDE SEQUENCE</scope>
    <source>
        <strain evidence="1">Duluth1</strain>
        <tissue evidence="1">Whole animal</tissue>
    </source>
</reference>
<dbReference type="EMBL" id="JAIWYP010000005">
    <property type="protein sequence ID" value="KAH3823524.1"/>
    <property type="molecule type" value="Genomic_DNA"/>
</dbReference>
<comment type="caution">
    <text evidence="1">The sequence shown here is derived from an EMBL/GenBank/DDBJ whole genome shotgun (WGS) entry which is preliminary data.</text>
</comment>
<name>A0A9D4GU80_DREPO</name>
<reference evidence="1" key="2">
    <citation type="submission" date="2020-11" db="EMBL/GenBank/DDBJ databases">
        <authorList>
            <person name="McCartney M.A."/>
            <person name="Auch B."/>
            <person name="Kono T."/>
            <person name="Mallez S."/>
            <person name="Becker A."/>
            <person name="Gohl D.M."/>
            <person name="Silverstein K.A.T."/>
            <person name="Koren S."/>
            <person name="Bechman K.B."/>
            <person name="Herman A."/>
            <person name="Abrahante J.E."/>
            <person name="Garbe J."/>
        </authorList>
    </citation>
    <scope>NUCLEOTIDE SEQUENCE</scope>
    <source>
        <strain evidence="1">Duluth1</strain>
        <tissue evidence="1">Whole animal</tissue>
    </source>
</reference>
<accession>A0A9D4GU80</accession>
<proteinExistence type="predicted"/>
<dbReference type="Proteomes" id="UP000828390">
    <property type="component" value="Unassembled WGS sequence"/>
</dbReference>
<keyword evidence="2" id="KW-1185">Reference proteome</keyword>
<protein>
    <submittedName>
        <fullName evidence="1">Uncharacterized protein</fullName>
    </submittedName>
</protein>
<gene>
    <name evidence="1" type="ORF">DPMN_125330</name>
</gene>
<evidence type="ECO:0000313" key="2">
    <source>
        <dbReference type="Proteomes" id="UP000828390"/>
    </source>
</evidence>
<sequence>MLQVFPTQLEMYWYETQVIISRVLVLYTEHVKEPRDLFAKSYGIATGSLVSQYCLFCLLSLQQKPKDPIRNKWLHFHGISLTARSKEIHTRSPWCNGYGVCLSTGRSQVRSKQWECSLDFPQRHQVLVLGPGNGLKSVSISLWLSMPSS</sequence>
<dbReference type="AlphaFoldDB" id="A0A9D4GU80"/>